<dbReference type="EMBL" id="OGTP01000022">
    <property type="protein sequence ID" value="SPB17709.1"/>
    <property type="molecule type" value="Genomic_DNA"/>
</dbReference>
<comment type="catalytic activity">
    <reaction evidence="1 11">
        <text>[(1-&gt;4)-alpha-D-glucosyl](n) + phosphate = [(1-&gt;4)-alpha-D-glucosyl](n-1) + alpha-D-glucose 1-phosphate</text>
        <dbReference type="Rhea" id="RHEA:41732"/>
        <dbReference type="Rhea" id="RHEA-COMP:9584"/>
        <dbReference type="Rhea" id="RHEA-COMP:9586"/>
        <dbReference type="ChEBI" id="CHEBI:15444"/>
        <dbReference type="ChEBI" id="CHEBI:43474"/>
        <dbReference type="ChEBI" id="CHEBI:58601"/>
        <dbReference type="EC" id="2.4.1.1"/>
    </reaction>
</comment>
<dbReference type="GO" id="GO:0008184">
    <property type="term" value="F:glycogen phosphorylase activity"/>
    <property type="evidence" value="ECO:0007669"/>
    <property type="project" value="InterPro"/>
</dbReference>
<proteinExistence type="inferred from homology"/>
<evidence type="ECO:0000256" key="3">
    <source>
        <dbReference type="ARBA" id="ARBA00006047"/>
    </source>
</evidence>
<evidence type="ECO:0000256" key="4">
    <source>
        <dbReference type="ARBA" id="ARBA00022600"/>
    </source>
</evidence>
<name>A0A2U3IBY8_9BURK</name>
<comment type="similarity">
    <text evidence="3 11">Belongs to the glycogen phosphorylase family.</text>
</comment>
<dbReference type="PANTHER" id="PTHR11468:SF3">
    <property type="entry name" value="GLYCOGEN PHOSPHORYLASE, LIVER FORM"/>
    <property type="match status" value="1"/>
</dbReference>
<keyword evidence="6 11" id="KW-0808">Transferase</keyword>
<evidence type="ECO:0000313" key="13">
    <source>
        <dbReference type="Proteomes" id="UP000238169"/>
    </source>
</evidence>
<evidence type="ECO:0000256" key="10">
    <source>
        <dbReference type="PIRSR" id="PIRSR000460-1"/>
    </source>
</evidence>
<protein>
    <recommendedName>
        <fullName evidence="11">Alpha-1,4 glucan phosphorylase</fullName>
        <ecNumber evidence="11">2.4.1.1</ecNumber>
    </recommendedName>
</protein>
<gene>
    <name evidence="12" type="ORF">NOV72_04914</name>
</gene>
<evidence type="ECO:0000256" key="5">
    <source>
        <dbReference type="ARBA" id="ARBA00022676"/>
    </source>
</evidence>
<keyword evidence="13" id="KW-1185">Reference proteome</keyword>
<evidence type="ECO:0000256" key="7">
    <source>
        <dbReference type="ARBA" id="ARBA00022898"/>
    </source>
</evidence>
<keyword evidence="8 11" id="KW-0119">Carbohydrate metabolism</keyword>
<dbReference type="FunFam" id="3.40.50.2000:FF:000149">
    <property type="entry name" value="Glycogen phosphorylase, muscle form"/>
    <property type="match status" value="1"/>
</dbReference>
<evidence type="ECO:0000256" key="2">
    <source>
        <dbReference type="ARBA" id="ARBA00001933"/>
    </source>
</evidence>
<dbReference type="RefSeq" id="WP_106857206.1">
    <property type="nucleotide sequence ID" value="NZ_OGTP01000022.1"/>
</dbReference>
<dbReference type="InterPro" id="IPR011833">
    <property type="entry name" value="Glycg_phsphrylas"/>
</dbReference>
<comment type="cofactor">
    <cofactor evidence="2 11">
        <name>pyridoxal 5'-phosphate</name>
        <dbReference type="ChEBI" id="CHEBI:597326"/>
    </cofactor>
</comment>
<evidence type="ECO:0000256" key="11">
    <source>
        <dbReference type="RuleBase" id="RU000587"/>
    </source>
</evidence>
<evidence type="ECO:0000256" key="1">
    <source>
        <dbReference type="ARBA" id="ARBA00001275"/>
    </source>
</evidence>
<comment type="function">
    <text evidence="9">Phosphorylase is an important allosteric enzyme in carbohydrate metabolism. Enzymes from different sources differ in their regulatory mechanisms and in their natural substrates. However, all known phosphorylases share catalytic and structural properties.</text>
</comment>
<dbReference type="PANTHER" id="PTHR11468">
    <property type="entry name" value="GLYCOGEN PHOSPHORYLASE"/>
    <property type="match status" value="1"/>
</dbReference>
<dbReference type="Gene3D" id="3.40.50.2000">
    <property type="entry name" value="Glycogen Phosphorylase B"/>
    <property type="match status" value="2"/>
</dbReference>
<dbReference type="InterPro" id="IPR000811">
    <property type="entry name" value="Glyco_trans_35"/>
</dbReference>
<keyword evidence="4" id="KW-0321">Glycogen metabolism</keyword>
<dbReference type="OrthoDB" id="7229284at2"/>
<sequence>MDDMPTLRLPTAAEPARSGLGVEALRRDIVDNLICLQARYPEIATPHDWYMALAYAVRDRMMTRRVATTHTYVARDAKVACYFSAEFLIGPQLGNNLINLGIERNAREALQTLGLDLDALIAIEEEPGLGNGGLGRLAACYLDSLSTLEIPAIGYGIRYEFGIFDQEIRDGWQVEVTDKWLQKGNPWEILRPDVAFYVNFGGRTESGTDNQGRFSVRWIPAYTVKGVACDTPIPGFRVNTCNSLRLWKSEAVESFDLQDFNAGDYYEAVHEKVQSETLSKVLYPNDEPEAGKRLRLAQQYFFVSCSLQDMLRLLALKGEPIERLPDMFTAQMNDTHPSIAVAELMRLLVDERQLAWDEAWDITRRTLAYTNHTLLPEALETWGLPLFQGLLPRLLEIIYEINSRFLDEVRQHYPGDDARLARMSLIDESGAKRVRMAHLATVGSHAVNGVAALHSQLLEETVLRDFAELWPGHFRNVTNGVTPRRFLMLSNPSLASLLDETLGEGWPTDLGKLRGLDKHADDAAFQERWRRVKQANKETLAAQIKTATGIVVDPSALFDIQVKRIHEYKRQHLNALYIVSLYQRLRRDPQLALTPRCFVFGGKAAPGYAMAKLIIRLINGIAEVVNDDPVVNGRLKVVFFPDFNVKNAHFIYPAADLSEQISTAGKEASGTGNMKFMMNGALTIGTLDGANIEIREEVGDENFFLFGLSAAEVERVKREGYRPADFVNANQELHEVLEVIASGHFSRGDREVFCPLVDNLRYSDPFLVMADYASYVARQEDVSTAWRDTRAWTRMSILNTAYSGKFSSDRAIREYCEQIWNIGPVRIALDQRG</sequence>
<dbReference type="PROSITE" id="PS00102">
    <property type="entry name" value="PHOSPHORYLASE"/>
    <property type="match status" value="1"/>
</dbReference>
<dbReference type="CDD" id="cd04300">
    <property type="entry name" value="GT35_Glycogen_Phosphorylase"/>
    <property type="match status" value="1"/>
</dbReference>
<feature type="modified residue" description="N6-(pyridoxal phosphate)lysine" evidence="10">
    <location>
        <position position="675"/>
    </location>
</feature>
<dbReference type="GO" id="GO:0030170">
    <property type="term" value="F:pyridoxal phosphate binding"/>
    <property type="evidence" value="ECO:0007669"/>
    <property type="project" value="InterPro"/>
</dbReference>
<evidence type="ECO:0000256" key="9">
    <source>
        <dbReference type="ARBA" id="ARBA00025174"/>
    </source>
</evidence>
<dbReference type="EC" id="2.4.1.1" evidence="11"/>
<reference evidence="13" key="1">
    <citation type="submission" date="2018-01" db="EMBL/GenBank/DDBJ databases">
        <authorList>
            <person name="Peeters C."/>
        </authorList>
    </citation>
    <scope>NUCLEOTIDE SEQUENCE [LARGE SCALE GENOMIC DNA]</scope>
</reference>
<dbReference type="PIRSF" id="PIRSF000460">
    <property type="entry name" value="Pprylas_GlgP"/>
    <property type="match status" value="1"/>
</dbReference>
<keyword evidence="7 10" id="KW-0663">Pyridoxal phosphate</keyword>
<comment type="function">
    <text evidence="11">Allosteric enzyme that catalyzes the rate-limiting step in glycogen catabolism, the phosphorolytic cleavage of glycogen to produce glucose-1-phosphate, and plays a central role in maintaining cellular and organismal glucose homeostasis.</text>
</comment>
<dbReference type="GO" id="GO:0005980">
    <property type="term" value="P:glycogen catabolic process"/>
    <property type="evidence" value="ECO:0007669"/>
    <property type="project" value="TreeGrafter"/>
</dbReference>
<keyword evidence="5 11" id="KW-0328">Glycosyltransferase</keyword>
<evidence type="ECO:0000256" key="8">
    <source>
        <dbReference type="ARBA" id="ARBA00023277"/>
    </source>
</evidence>
<accession>A0A2U3IBY8</accession>
<dbReference type="Pfam" id="PF00343">
    <property type="entry name" value="Phosphorylase"/>
    <property type="match status" value="1"/>
</dbReference>
<dbReference type="InterPro" id="IPR035090">
    <property type="entry name" value="Pyridoxal_P_attach_site"/>
</dbReference>
<dbReference type="AlphaFoldDB" id="A0A2U3IBY8"/>
<dbReference type="NCBIfam" id="TIGR02093">
    <property type="entry name" value="P_ylase"/>
    <property type="match status" value="1"/>
</dbReference>
<dbReference type="SUPFAM" id="SSF53756">
    <property type="entry name" value="UDP-Glycosyltransferase/glycogen phosphorylase"/>
    <property type="match status" value="1"/>
</dbReference>
<evidence type="ECO:0000256" key="6">
    <source>
        <dbReference type="ARBA" id="ARBA00022679"/>
    </source>
</evidence>
<dbReference type="FunFam" id="3.40.50.2000:FF:000005">
    <property type="entry name" value="Alpha-1,4 glucan phosphorylase"/>
    <property type="match status" value="1"/>
</dbReference>
<dbReference type="GO" id="GO:0005737">
    <property type="term" value="C:cytoplasm"/>
    <property type="evidence" value="ECO:0007669"/>
    <property type="project" value="TreeGrafter"/>
</dbReference>
<evidence type="ECO:0000313" key="12">
    <source>
        <dbReference type="EMBL" id="SPB17709.1"/>
    </source>
</evidence>
<organism evidence="12 13">
    <name type="scientific">Caballeronia novacaledonica</name>
    <dbReference type="NCBI Taxonomy" id="1544861"/>
    <lineage>
        <taxon>Bacteria</taxon>
        <taxon>Pseudomonadati</taxon>
        <taxon>Pseudomonadota</taxon>
        <taxon>Betaproteobacteria</taxon>
        <taxon>Burkholderiales</taxon>
        <taxon>Burkholderiaceae</taxon>
        <taxon>Caballeronia</taxon>
    </lineage>
</organism>
<dbReference type="Proteomes" id="UP000238169">
    <property type="component" value="Unassembled WGS sequence"/>
</dbReference>